<evidence type="ECO:0000313" key="8">
    <source>
        <dbReference type="EMBL" id="RXW17148.1"/>
    </source>
</evidence>
<keyword evidence="5 6" id="KW-0408">Iron</keyword>
<name>A0A4V1Q329_9AGAR</name>
<dbReference type="Gene3D" id="1.10.640.10">
    <property type="entry name" value="Haem peroxidase domain superfamily, animal type"/>
    <property type="match status" value="1"/>
</dbReference>
<dbReference type="GO" id="GO:0005506">
    <property type="term" value="F:iron ion binding"/>
    <property type="evidence" value="ECO:0007669"/>
    <property type="project" value="InterPro"/>
</dbReference>
<dbReference type="SUPFAM" id="SSF48264">
    <property type="entry name" value="Cytochrome P450"/>
    <property type="match status" value="1"/>
</dbReference>
<feature type="binding site" description="axial binding residue" evidence="6">
    <location>
        <position position="402"/>
    </location>
    <ligand>
        <name>heme b</name>
        <dbReference type="ChEBI" id="CHEBI:60344"/>
    </ligand>
    <ligandPart>
        <name>Fe</name>
        <dbReference type="ChEBI" id="CHEBI:18248"/>
    </ligandPart>
</feature>
<sequence length="1111" mass="124613">MSTILEKVALQLDAWKQSGAPVDTYGGRPVTGFYEKRLEDIRGLIKDPVMTPDDFPAILDALRNAGGVGIDDRQLLLEIGIVAMSKLKDHPISQKMQEAAIALLYKDLPHPPSTYLCLPPVEQPVAQPVVQSTEDKDKKDTQNAKPKPPVKYAFRPADGTNYNILFPTLGKAGSPYARSVPSKHCLPKGSLPDPGLIFDTLLKRDEYKKHPGGVSSMFFAFADLVIHSIFDTDHTNWSINKASSYLDLSVLYGSSEAQVDLVRNKEVGTGQLWNDVFGDRRLLHMPPASCALLVLLSRNHNYIAQKIFDINESGKYTKTFTSEDQKRTQDDEIFHRARLVNCGYFMHIILGDYVGAILGLVRDGSDWRLDPLMNIRNKNHDLEPVGEGNVVSVEFNLLYRWHSTLSDQDAKWTTEMFERIFEGKDLNNVTIDDFKHAAHANMKVPKSPRDWVFSDLKRDANGRFNDDELANILHNATEWCSSAFKARGIPAAMRIIEVMGIEQARSWGTCSLNEFRKFLGLKPHKNFEEWNSDPEIHHAARALYKDIDNLELYVGLQAEEAKEAGPGAGLCPGYTVSRAILADAVCLTRGDRFLTSEFTPANLTSWGFQDCQYDKEDGSYGGLLTKLLFRTLPNHYPRGSAYAHFPFLVPEFMENNLREHKPDVVDKYTWSRPKKQPTVVPVQSYAGVKQILSDRTFISAAEGRLSTIAKSAVTKKSTKGSWRGNERRRSQLRSVEKELLKAKDEVYKIAISSPKDLATYFEKKTRELIKEKAFNSADKTTKYVDIVQDVINLVPIHWISYEIAGLSLKTAATPNGTMWEQDTYKKFLDIAEYVHLNLSAENDWRLRESSQAHSEEFVKAIKGHVDQIDNRFSIRDALAHMTLGDSRSHVFLKKVVDALEKRYNHREIAGQVFAAVVPTAALYSGTVACIVEFFLAEPQTKAREELLQLLKSSDSDAPEKVQGYIREAIRLNPPVPGFYRTAGREIVVGPQTIQAFEVAYTSVTAANIDKTVFGPDPEVPVYNRPQDKAGIFAFGENSLVSEEFLFATVPSVLRAIFEQKGLRRGPGRSGPASGAFTSFKESYLGSPREMYINTNGAFTQLPDSLLAQFDP</sequence>
<evidence type="ECO:0008006" key="10">
    <source>
        <dbReference type="Google" id="ProtNLM"/>
    </source>
</evidence>
<evidence type="ECO:0000256" key="4">
    <source>
        <dbReference type="ARBA" id="ARBA00023002"/>
    </source>
</evidence>
<evidence type="ECO:0000256" key="2">
    <source>
        <dbReference type="ARBA" id="ARBA00022723"/>
    </source>
</evidence>
<evidence type="ECO:0000313" key="9">
    <source>
        <dbReference type="Proteomes" id="UP000290288"/>
    </source>
</evidence>
<dbReference type="Proteomes" id="UP000290288">
    <property type="component" value="Unassembled WGS sequence"/>
</dbReference>
<dbReference type="InterPro" id="IPR036396">
    <property type="entry name" value="Cyt_P450_sf"/>
</dbReference>
<dbReference type="InterPro" id="IPR019791">
    <property type="entry name" value="Haem_peroxidase_animal"/>
</dbReference>
<evidence type="ECO:0000256" key="7">
    <source>
        <dbReference type="SAM" id="MobiDB-lite"/>
    </source>
</evidence>
<evidence type="ECO:0000256" key="5">
    <source>
        <dbReference type="ARBA" id="ARBA00023004"/>
    </source>
</evidence>
<dbReference type="InterPro" id="IPR034812">
    <property type="entry name" value="Ppo-like_N"/>
</dbReference>
<dbReference type="GO" id="GO:0006631">
    <property type="term" value="P:fatty acid metabolic process"/>
    <property type="evidence" value="ECO:0007669"/>
    <property type="project" value="UniProtKB-ARBA"/>
</dbReference>
<keyword evidence="4" id="KW-0560">Oxidoreductase</keyword>
<keyword evidence="2 6" id="KW-0479">Metal-binding</keyword>
<dbReference type="GO" id="GO:0016705">
    <property type="term" value="F:oxidoreductase activity, acting on paired donors, with incorporation or reduction of molecular oxygen"/>
    <property type="evidence" value="ECO:0007669"/>
    <property type="project" value="InterPro"/>
</dbReference>
<dbReference type="PANTHER" id="PTHR11903:SF37">
    <property type="entry name" value="PSI-PRODUCING OXYGENASE A"/>
    <property type="match status" value="1"/>
</dbReference>
<dbReference type="GO" id="GO:0006979">
    <property type="term" value="P:response to oxidative stress"/>
    <property type="evidence" value="ECO:0007669"/>
    <property type="project" value="InterPro"/>
</dbReference>
<gene>
    <name evidence="8" type="ORF">EST38_g8699</name>
</gene>
<evidence type="ECO:0000256" key="6">
    <source>
        <dbReference type="PIRSR" id="PIRSR619791-2"/>
    </source>
</evidence>
<dbReference type="OrthoDB" id="823504at2759"/>
<dbReference type="GO" id="GO:0004497">
    <property type="term" value="F:monooxygenase activity"/>
    <property type="evidence" value="ECO:0007669"/>
    <property type="project" value="InterPro"/>
</dbReference>
<feature type="compositionally biased region" description="Basic and acidic residues" evidence="7">
    <location>
        <begin position="133"/>
        <end position="142"/>
    </location>
</feature>
<feature type="region of interest" description="Disordered" evidence="7">
    <location>
        <begin position="128"/>
        <end position="152"/>
    </location>
</feature>
<dbReference type="Gene3D" id="1.10.630.10">
    <property type="entry name" value="Cytochrome P450"/>
    <property type="match status" value="1"/>
</dbReference>
<proteinExistence type="predicted"/>
<keyword evidence="3" id="KW-0223">Dioxygenase</keyword>
<dbReference type="InterPro" id="IPR050783">
    <property type="entry name" value="Oxylipin_biosynth_metab"/>
</dbReference>
<keyword evidence="1 6" id="KW-0349">Heme</keyword>
<keyword evidence="9" id="KW-1185">Reference proteome</keyword>
<comment type="caution">
    <text evidence="8">The sequence shown here is derived from an EMBL/GenBank/DDBJ whole genome shotgun (WGS) entry which is preliminary data.</text>
</comment>
<reference evidence="8 9" key="1">
    <citation type="submission" date="2019-01" db="EMBL/GenBank/DDBJ databases">
        <title>Draft genome sequence of Psathyrella aberdarensis IHI B618.</title>
        <authorList>
            <person name="Buettner E."/>
            <person name="Kellner H."/>
        </authorList>
    </citation>
    <scope>NUCLEOTIDE SEQUENCE [LARGE SCALE GENOMIC DNA]</scope>
    <source>
        <strain evidence="8 9">IHI B618</strain>
    </source>
</reference>
<dbReference type="GO" id="GO:0004601">
    <property type="term" value="F:peroxidase activity"/>
    <property type="evidence" value="ECO:0007669"/>
    <property type="project" value="InterPro"/>
</dbReference>
<dbReference type="Pfam" id="PF03098">
    <property type="entry name" value="An_peroxidase"/>
    <property type="match status" value="1"/>
</dbReference>
<dbReference type="AlphaFoldDB" id="A0A4V1Q329"/>
<evidence type="ECO:0000256" key="1">
    <source>
        <dbReference type="ARBA" id="ARBA00022617"/>
    </source>
</evidence>
<organism evidence="8 9">
    <name type="scientific">Candolleomyces aberdarensis</name>
    <dbReference type="NCBI Taxonomy" id="2316362"/>
    <lineage>
        <taxon>Eukaryota</taxon>
        <taxon>Fungi</taxon>
        <taxon>Dikarya</taxon>
        <taxon>Basidiomycota</taxon>
        <taxon>Agaricomycotina</taxon>
        <taxon>Agaricomycetes</taxon>
        <taxon>Agaricomycetidae</taxon>
        <taxon>Agaricales</taxon>
        <taxon>Agaricineae</taxon>
        <taxon>Psathyrellaceae</taxon>
        <taxon>Candolleomyces</taxon>
    </lineage>
</organism>
<protein>
    <recommendedName>
        <fullName evidence="10">Heme peroxidase</fullName>
    </recommendedName>
</protein>
<dbReference type="InterPro" id="IPR010255">
    <property type="entry name" value="Haem_peroxidase_sf"/>
</dbReference>
<dbReference type="GO" id="GO:0051213">
    <property type="term" value="F:dioxygenase activity"/>
    <property type="evidence" value="ECO:0007669"/>
    <property type="project" value="UniProtKB-KW"/>
</dbReference>
<dbReference type="PROSITE" id="PS50292">
    <property type="entry name" value="PEROXIDASE_3"/>
    <property type="match status" value="1"/>
</dbReference>
<dbReference type="PANTHER" id="PTHR11903">
    <property type="entry name" value="PROSTAGLANDIN G/H SYNTHASE"/>
    <property type="match status" value="1"/>
</dbReference>
<dbReference type="PRINTS" id="PR00457">
    <property type="entry name" value="ANPEROXIDASE"/>
</dbReference>
<accession>A0A4V1Q329</accession>
<evidence type="ECO:0000256" key="3">
    <source>
        <dbReference type="ARBA" id="ARBA00022964"/>
    </source>
</evidence>
<dbReference type="InterPro" id="IPR037120">
    <property type="entry name" value="Haem_peroxidase_sf_animal"/>
</dbReference>
<dbReference type="CDD" id="cd09817">
    <property type="entry name" value="linoleate_diol_synthase_like"/>
    <property type="match status" value="1"/>
</dbReference>
<dbReference type="EMBL" id="SDEE01000366">
    <property type="protein sequence ID" value="RXW17148.1"/>
    <property type="molecule type" value="Genomic_DNA"/>
</dbReference>
<dbReference type="STRING" id="2316362.A0A4V1Q329"/>
<dbReference type="SUPFAM" id="SSF48113">
    <property type="entry name" value="Heme-dependent peroxidases"/>
    <property type="match status" value="1"/>
</dbReference>
<dbReference type="GO" id="GO:0020037">
    <property type="term" value="F:heme binding"/>
    <property type="evidence" value="ECO:0007669"/>
    <property type="project" value="InterPro"/>
</dbReference>